<dbReference type="EMBL" id="CCKQ01002852">
    <property type="protein sequence ID" value="CDW73963.1"/>
    <property type="molecule type" value="Genomic_DNA"/>
</dbReference>
<organism evidence="2 3">
    <name type="scientific">Stylonychia lemnae</name>
    <name type="common">Ciliate</name>
    <dbReference type="NCBI Taxonomy" id="5949"/>
    <lineage>
        <taxon>Eukaryota</taxon>
        <taxon>Sar</taxon>
        <taxon>Alveolata</taxon>
        <taxon>Ciliophora</taxon>
        <taxon>Intramacronucleata</taxon>
        <taxon>Spirotrichea</taxon>
        <taxon>Stichotrichia</taxon>
        <taxon>Sporadotrichida</taxon>
        <taxon>Oxytrichidae</taxon>
        <taxon>Stylonychinae</taxon>
        <taxon>Stylonychia</taxon>
    </lineage>
</organism>
<sequence length="176" mass="20779">MVRKTQKNIQDVWVASRQQDRFYITNKVFSFMLSASLAGVTLSYKPLCHEYQEYYDEKGEEDYTYTIIYWFLFIFYSFQALDELIEMFSVLTKREKGALGLLFEMNYIMGLVLSVFLVVFVFTAAELEERFKPLYNWLFYQVVIFFVAIGAILAISTCFAVIQRRTLRQQKASQIA</sequence>
<keyword evidence="3" id="KW-1185">Reference proteome</keyword>
<reference evidence="2 3" key="1">
    <citation type="submission" date="2014-06" db="EMBL/GenBank/DDBJ databases">
        <authorList>
            <person name="Swart Estienne"/>
        </authorList>
    </citation>
    <scope>NUCLEOTIDE SEQUENCE [LARGE SCALE GENOMIC DNA]</scope>
    <source>
        <strain evidence="2 3">130c</strain>
    </source>
</reference>
<keyword evidence="1" id="KW-1133">Transmembrane helix</keyword>
<proteinExistence type="predicted"/>
<feature type="transmembrane region" description="Helical" evidence="1">
    <location>
        <begin position="67"/>
        <end position="85"/>
    </location>
</feature>
<keyword evidence="1" id="KW-0812">Transmembrane</keyword>
<dbReference type="AlphaFoldDB" id="A0A077ZZL1"/>
<gene>
    <name evidence="2" type="primary">Contig484.g530</name>
    <name evidence="2" type="ORF">STYLEM_2953</name>
</gene>
<feature type="transmembrane region" description="Helical" evidence="1">
    <location>
        <begin position="106"/>
        <end position="125"/>
    </location>
</feature>
<evidence type="ECO:0000313" key="3">
    <source>
        <dbReference type="Proteomes" id="UP000039865"/>
    </source>
</evidence>
<feature type="transmembrane region" description="Helical" evidence="1">
    <location>
        <begin position="28"/>
        <end position="47"/>
    </location>
</feature>
<name>A0A077ZZL1_STYLE</name>
<accession>A0A077ZZL1</accession>
<dbReference type="Proteomes" id="UP000039865">
    <property type="component" value="Unassembled WGS sequence"/>
</dbReference>
<evidence type="ECO:0000256" key="1">
    <source>
        <dbReference type="SAM" id="Phobius"/>
    </source>
</evidence>
<evidence type="ECO:0000313" key="2">
    <source>
        <dbReference type="EMBL" id="CDW73963.1"/>
    </source>
</evidence>
<protein>
    <submittedName>
        <fullName evidence="2">Uncharacterized protein</fullName>
    </submittedName>
</protein>
<feature type="transmembrane region" description="Helical" evidence="1">
    <location>
        <begin position="137"/>
        <end position="162"/>
    </location>
</feature>
<dbReference type="InParanoid" id="A0A077ZZL1"/>
<keyword evidence="1" id="KW-0472">Membrane</keyword>